<proteinExistence type="predicted"/>
<name>A0ABT1E102_9ACTN</name>
<organism evidence="2 3">
    <name type="scientific">Paractinoplanes aksuensis</name>
    <dbReference type="NCBI Taxonomy" id="2939490"/>
    <lineage>
        <taxon>Bacteria</taxon>
        <taxon>Bacillati</taxon>
        <taxon>Actinomycetota</taxon>
        <taxon>Actinomycetes</taxon>
        <taxon>Micromonosporales</taxon>
        <taxon>Micromonosporaceae</taxon>
        <taxon>Paractinoplanes</taxon>
    </lineage>
</organism>
<keyword evidence="1" id="KW-0732">Signal</keyword>
<keyword evidence="3" id="KW-1185">Reference proteome</keyword>
<sequence>MTRTRKTLTLTALGVTGVLAAVAVGAAAAAPADAAEETYAKVALEGDQQAGAKPARAYLRKNTLHGEVVVDGQQGPRTVVVQRGTVTATDDKTLSVKSTDGFTLTWTKGDKLRVRGTLKSGAQVGVAGAKDGDATVARLVVVKP</sequence>
<comment type="caution">
    <text evidence="2">The sequence shown here is derived from an EMBL/GenBank/DDBJ whole genome shotgun (WGS) entry which is preliminary data.</text>
</comment>
<reference evidence="2 3" key="1">
    <citation type="submission" date="2022-06" db="EMBL/GenBank/DDBJ databases">
        <title>New Species of the Genus Actinoplanes, ActinopZanes ferrugineus.</title>
        <authorList>
            <person name="Ding P."/>
        </authorList>
    </citation>
    <scope>NUCLEOTIDE SEQUENCE [LARGE SCALE GENOMIC DNA]</scope>
    <source>
        <strain evidence="2 3">TRM88003</strain>
    </source>
</reference>
<dbReference type="Proteomes" id="UP001523369">
    <property type="component" value="Unassembled WGS sequence"/>
</dbReference>
<evidence type="ECO:0008006" key="4">
    <source>
        <dbReference type="Google" id="ProtNLM"/>
    </source>
</evidence>
<evidence type="ECO:0000313" key="3">
    <source>
        <dbReference type="Proteomes" id="UP001523369"/>
    </source>
</evidence>
<feature type="signal peptide" evidence="1">
    <location>
        <begin position="1"/>
        <end position="34"/>
    </location>
</feature>
<gene>
    <name evidence="2" type="ORF">M1L60_40160</name>
</gene>
<dbReference type="RefSeq" id="WP_253242837.1">
    <property type="nucleotide sequence ID" value="NZ_JAMYJR010000051.1"/>
</dbReference>
<evidence type="ECO:0000313" key="2">
    <source>
        <dbReference type="EMBL" id="MCO8276813.1"/>
    </source>
</evidence>
<dbReference type="EMBL" id="JAMYJR010000051">
    <property type="protein sequence ID" value="MCO8276813.1"/>
    <property type="molecule type" value="Genomic_DNA"/>
</dbReference>
<evidence type="ECO:0000256" key="1">
    <source>
        <dbReference type="SAM" id="SignalP"/>
    </source>
</evidence>
<feature type="chain" id="PRO_5045759459" description="DUF5666 domain-containing protein" evidence="1">
    <location>
        <begin position="35"/>
        <end position="144"/>
    </location>
</feature>
<accession>A0ABT1E102</accession>
<protein>
    <recommendedName>
        <fullName evidence="4">DUF5666 domain-containing protein</fullName>
    </recommendedName>
</protein>